<evidence type="ECO:0000259" key="1">
    <source>
        <dbReference type="SMART" id="SM00421"/>
    </source>
</evidence>
<sequence>MSGPDESLVDTIYEAAHIPELWPTLLDRLSEMTGAWGGMLFTATSDATRWVASPQTTDFFAQFLAAGWMSKNPLVERGVRRDHAGFLTDLDLFTHDELDAEPMYDYMRRIGGGWHLGTAIAVPNGDTLVVNIERRHTQGAFLREQAEHLDLYRPHLARAALLAARYSQSRYEAAVGDLEALGLAAAAVSLRGSLLACNAGFQALMPALAQDGPSGLVVTHQPAQAQVQAYLARTRSEPGTAPGASIPIPAELGRGPAILHLVPVSGAARDIFACTACLVVITMADTERLPSSRLVQGLFDLTPAEARVARDIARGLGVPEAAVQAGVTEGTVRSQLKAVFAKTGTSRQAELAALLNGMNSVQPQGSEEIP</sequence>
<keyword evidence="3" id="KW-1185">Reference proteome</keyword>
<proteinExistence type="predicted"/>
<dbReference type="InterPro" id="IPR036388">
    <property type="entry name" value="WH-like_DNA-bd_sf"/>
</dbReference>
<dbReference type="Gene3D" id="1.10.10.10">
    <property type="entry name" value="Winged helix-like DNA-binding domain superfamily/Winged helix DNA-binding domain"/>
    <property type="match status" value="1"/>
</dbReference>
<dbReference type="InterPro" id="IPR016032">
    <property type="entry name" value="Sig_transdc_resp-reg_C-effctor"/>
</dbReference>
<accession>A0ABU9ZAS6</accession>
<dbReference type="EMBL" id="JAQYXL010000001">
    <property type="protein sequence ID" value="MEN3228295.1"/>
    <property type="molecule type" value="Genomic_DNA"/>
</dbReference>
<gene>
    <name evidence="2" type="ORF">PUR21_11705</name>
</gene>
<reference evidence="2 3" key="1">
    <citation type="journal article" date="2023" name="PLoS ONE">
        <title>Complete genome assembly of Hawai'i environmental nontuberculous mycobacteria reveals unexpected co-isolation with methylobacteria.</title>
        <authorList>
            <person name="Hendrix J."/>
            <person name="Epperson L.E."/>
            <person name="Tong E.I."/>
            <person name="Chan Y.L."/>
            <person name="Hasan N.A."/>
            <person name="Dawrs S.N."/>
            <person name="Norton G.J."/>
            <person name="Virdi R."/>
            <person name="Crooks J.L."/>
            <person name="Chan E.D."/>
            <person name="Honda J.R."/>
            <person name="Strong M."/>
        </authorList>
    </citation>
    <scope>NUCLEOTIDE SEQUENCE [LARGE SCALE GENOMIC DNA]</scope>
    <source>
        <strain evidence="2 3">NJH_HI01</strain>
    </source>
</reference>
<dbReference type="RefSeq" id="WP_345970817.1">
    <property type="nucleotide sequence ID" value="NZ_JAQYXL010000001.1"/>
</dbReference>
<evidence type="ECO:0000313" key="2">
    <source>
        <dbReference type="EMBL" id="MEN3228295.1"/>
    </source>
</evidence>
<feature type="domain" description="HTH luxR-type" evidence="1">
    <location>
        <begin position="298"/>
        <end position="355"/>
    </location>
</feature>
<name>A0ABU9ZAS6_9HYPH</name>
<comment type="caution">
    <text evidence="2">The sequence shown here is derived from an EMBL/GenBank/DDBJ whole genome shotgun (WGS) entry which is preliminary data.</text>
</comment>
<evidence type="ECO:0000313" key="3">
    <source>
        <dbReference type="Proteomes" id="UP001404845"/>
    </source>
</evidence>
<dbReference type="Proteomes" id="UP001404845">
    <property type="component" value="Unassembled WGS sequence"/>
</dbReference>
<dbReference type="InterPro" id="IPR000792">
    <property type="entry name" value="Tscrpt_reg_LuxR_C"/>
</dbReference>
<organism evidence="2 3">
    <name type="scientific">Methylorubrum rhodesianum</name>
    <dbReference type="NCBI Taxonomy" id="29427"/>
    <lineage>
        <taxon>Bacteria</taxon>
        <taxon>Pseudomonadati</taxon>
        <taxon>Pseudomonadota</taxon>
        <taxon>Alphaproteobacteria</taxon>
        <taxon>Hyphomicrobiales</taxon>
        <taxon>Methylobacteriaceae</taxon>
        <taxon>Methylorubrum</taxon>
    </lineage>
</organism>
<dbReference type="SUPFAM" id="SSF46894">
    <property type="entry name" value="C-terminal effector domain of the bipartite response regulators"/>
    <property type="match status" value="1"/>
</dbReference>
<protein>
    <submittedName>
        <fullName evidence="2">Helix-turn-helix transcriptional regulator</fullName>
    </submittedName>
</protein>
<dbReference type="SMART" id="SM00421">
    <property type="entry name" value="HTH_LUXR"/>
    <property type="match status" value="1"/>
</dbReference>